<gene>
    <name evidence="2" type="ORF">CEUTPL_LOCUS2229</name>
</gene>
<feature type="compositionally biased region" description="Polar residues" evidence="1">
    <location>
        <begin position="7"/>
        <end position="20"/>
    </location>
</feature>
<evidence type="ECO:0000256" key="1">
    <source>
        <dbReference type="SAM" id="MobiDB-lite"/>
    </source>
</evidence>
<reference evidence="2" key="1">
    <citation type="submission" date="2022-01" db="EMBL/GenBank/DDBJ databases">
        <authorList>
            <person name="King R."/>
        </authorList>
    </citation>
    <scope>NUCLEOTIDE SEQUENCE</scope>
</reference>
<evidence type="ECO:0000313" key="2">
    <source>
        <dbReference type="EMBL" id="CAG9761527.1"/>
    </source>
</evidence>
<feature type="region of interest" description="Disordered" evidence="1">
    <location>
        <begin position="1"/>
        <end position="20"/>
    </location>
</feature>
<proteinExistence type="predicted"/>
<name>A0A9N9MEI9_9CUCU</name>
<organism evidence="2 3">
    <name type="scientific">Ceutorhynchus assimilis</name>
    <name type="common">cabbage seed weevil</name>
    <dbReference type="NCBI Taxonomy" id="467358"/>
    <lineage>
        <taxon>Eukaryota</taxon>
        <taxon>Metazoa</taxon>
        <taxon>Ecdysozoa</taxon>
        <taxon>Arthropoda</taxon>
        <taxon>Hexapoda</taxon>
        <taxon>Insecta</taxon>
        <taxon>Pterygota</taxon>
        <taxon>Neoptera</taxon>
        <taxon>Endopterygota</taxon>
        <taxon>Coleoptera</taxon>
        <taxon>Polyphaga</taxon>
        <taxon>Cucujiformia</taxon>
        <taxon>Curculionidae</taxon>
        <taxon>Ceutorhynchinae</taxon>
        <taxon>Ceutorhynchus</taxon>
    </lineage>
</organism>
<dbReference type="Proteomes" id="UP001152799">
    <property type="component" value="Chromosome 10"/>
</dbReference>
<sequence length="83" mass="9576">MNEPVSDPSNQYYSSDFENNYNDTATQYYYSTEENPSSDYYNYQANFTNESLAPIPTCDNTNGTDLPEEDVNFQITPQEDNQT</sequence>
<protein>
    <submittedName>
        <fullName evidence="2">Uncharacterized protein</fullName>
    </submittedName>
</protein>
<evidence type="ECO:0000313" key="3">
    <source>
        <dbReference type="Proteomes" id="UP001152799"/>
    </source>
</evidence>
<keyword evidence="3" id="KW-1185">Reference proteome</keyword>
<dbReference type="AlphaFoldDB" id="A0A9N9MEI9"/>
<accession>A0A9N9MEI9</accession>
<dbReference type="EMBL" id="OU892286">
    <property type="protein sequence ID" value="CAG9761527.1"/>
    <property type="molecule type" value="Genomic_DNA"/>
</dbReference>